<organism evidence="5 6">
    <name type="scientific">Mangrovivirga cuniculi</name>
    <dbReference type="NCBI Taxonomy" id="2715131"/>
    <lineage>
        <taxon>Bacteria</taxon>
        <taxon>Pseudomonadati</taxon>
        <taxon>Bacteroidota</taxon>
        <taxon>Cytophagia</taxon>
        <taxon>Cytophagales</taxon>
        <taxon>Mangrovivirgaceae</taxon>
        <taxon>Mangrovivirga</taxon>
    </lineage>
</organism>
<dbReference type="GO" id="GO:0016757">
    <property type="term" value="F:glycosyltransferase activity"/>
    <property type="evidence" value="ECO:0007669"/>
    <property type="project" value="UniProtKB-KW"/>
</dbReference>
<protein>
    <recommendedName>
        <fullName evidence="4">Glycosyltransferase 2-like domain-containing protein</fullName>
    </recommendedName>
</protein>
<evidence type="ECO:0000313" key="5">
    <source>
        <dbReference type="EMBL" id="QCK15914.1"/>
    </source>
</evidence>
<evidence type="ECO:0000256" key="2">
    <source>
        <dbReference type="ARBA" id="ARBA00022676"/>
    </source>
</evidence>
<evidence type="ECO:0000256" key="3">
    <source>
        <dbReference type="ARBA" id="ARBA00022679"/>
    </source>
</evidence>
<feature type="domain" description="Glycosyltransferase 2-like" evidence="4">
    <location>
        <begin position="10"/>
        <end position="137"/>
    </location>
</feature>
<dbReference type="Pfam" id="PF00535">
    <property type="entry name" value="Glycos_transf_2"/>
    <property type="match status" value="1"/>
</dbReference>
<dbReference type="InterPro" id="IPR029044">
    <property type="entry name" value="Nucleotide-diphossugar_trans"/>
</dbReference>
<proteinExistence type="inferred from homology"/>
<dbReference type="PANTHER" id="PTHR43179">
    <property type="entry name" value="RHAMNOSYLTRANSFERASE WBBL"/>
    <property type="match status" value="1"/>
</dbReference>
<dbReference type="OrthoDB" id="9771846at2"/>
<evidence type="ECO:0000259" key="4">
    <source>
        <dbReference type="Pfam" id="PF00535"/>
    </source>
</evidence>
<name>A0A4D7K4Z1_9BACT</name>
<reference evidence="5 6" key="1">
    <citation type="submission" date="2018-04" db="EMBL/GenBank/DDBJ databases">
        <title>Complete genome uncultured novel isolate.</title>
        <authorList>
            <person name="Merlino G."/>
        </authorList>
    </citation>
    <scope>NUCLEOTIDE SEQUENCE [LARGE SCALE GENOMIC DNA]</scope>
    <source>
        <strain evidence="6">R1DC9</strain>
    </source>
</reference>
<dbReference type="EMBL" id="CP028923">
    <property type="protein sequence ID" value="QCK15914.1"/>
    <property type="molecule type" value="Genomic_DNA"/>
</dbReference>
<keyword evidence="6" id="KW-1185">Reference proteome</keyword>
<dbReference type="InterPro" id="IPR001173">
    <property type="entry name" value="Glyco_trans_2-like"/>
</dbReference>
<dbReference type="SUPFAM" id="SSF53448">
    <property type="entry name" value="Nucleotide-diphospho-sugar transferases"/>
    <property type="match status" value="1"/>
</dbReference>
<evidence type="ECO:0000313" key="6">
    <source>
        <dbReference type="Proteomes" id="UP000298616"/>
    </source>
</evidence>
<dbReference type="KEGG" id="fpf:DCC35_14785"/>
<dbReference type="RefSeq" id="WP_137091511.1">
    <property type="nucleotide sequence ID" value="NZ_CP028923.1"/>
</dbReference>
<keyword evidence="2" id="KW-0328">Glycosyltransferase</keyword>
<sequence length="288" mass="33246">MDKIKYKAFLVTFNRSDRLSNVIDSILNQTIKPSILYIINNGSTDSTDEVLNYYRNFDNLKILNTGNNIGHGAALAYGFKYYLSDSFIDSDNLMLFEDDSVPSPELSEYVIKNFYKYSSDFLCLDGFSIKLGKRTKPDFSNSKLVELDFGLFDGCIFKAEIIKKVGTPVEDWFMMYDDIEYCQRIRKAGYKIHCIENIYHEIDHSGAMGQTSSLWRGYYQTRNHVHYLKLHANSFEVFDFLVIESKRIIGTLLKGNLKKFKYRLIGLLDGILGVKGKSLNPATFKFER</sequence>
<comment type="similarity">
    <text evidence="1">Belongs to the glycosyltransferase 2 family.</text>
</comment>
<dbReference type="AlphaFoldDB" id="A0A4D7K4Z1"/>
<gene>
    <name evidence="5" type="ORF">DCC35_14785</name>
</gene>
<dbReference type="Gene3D" id="3.90.550.10">
    <property type="entry name" value="Spore Coat Polysaccharide Biosynthesis Protein SpsA, Chain A"/>
    <property type="match status" value="1"/>
</dbReference>
<dbReference type="PANTHER" id="PTHR43179:SF12">
    <property type="entry name" value="GALACTOFURANOSYLTRANSFERASE GLFT2"/>
    <property type="match status" value="1"/>
</dbReference>
<accession>A0A4D7K4Z1</accession>
<keyword evidence="3" id="KW-0808">Transferase</keyword>
<dbReference type="Proteomes" id="UP000298616">
    <property type="component" value="Chromosome"/>
</dbReference>
<evidence type="ECO:0000256" key="1">
    <source>
        <dbReference type="ARBA" id="ARBA00006739"/>
    </source>
</evidence>